<keyword evidence="7" id="KW-1185">Reference proteome</keyword>
<dbReference type="InterPro" id="IPR009057">
    <property type="entry name" value="Homeodomain-like_sf"/>
</dbReference>
<evidence type="ECO:0000313" key="8">
    <source>
        <dbReference type="Proteomes" id="UP000240571"/>
    </source>
</evidence>
<dbReference type="GO" id="GO:0009893">
    <property type="term" value="P:positive regulation of metabolic process"/>
    <property type="evidence" value="ECO:0007669"/>
    <property type="project" value="UniProtKB-ARBA"/>
</dbReference>
<organism evidence="6 8">
    <name type="scientific">Pseudomonas aylmerensis</name>
    <dbReference type="NCBI Taxonomy" id="1869229"/>
    <lineage>
        <taxon>Bacteria</taxon>
        <taxon>Pseudomonadati</taxon>
        <taxon>Pseudomonadota</taxon>
        <taxon>Gammaproteobacteria</taxon>
        <taxon>Pseudomonadales</taxon>
        <taxon>Pseudomonadaceae</taxon>
        <taxon>Pseudomonas</taxon>
    </lineage>
</organism>
<keyword evidence="1" id="KW-0805">Transcription regulation</keyword>
<gene>
    <name evidence="5" type="ORF">BBG20_27725</name>
    <name evidence="6" type="ORF">C9382_02935</name>
</gene>
<protein>
    <submittedName>
        <fullName evidence="5 6">Transcriptional regulator</fullName>
    </submittedName>
</protein>
<evidence type="ECO:0000313" key="5">
    <source>
        <dbReference type="EMBL" id="OCW19633.1"/>
    </source>
</evidence>
<proteinExistence type="predicted"/>
<dbReference type="Pfam" id="PF12833">
    <property type="entry name" value="HTH_18"/>
    <property type="match status" value="1"/>
</dbReference>
<reference evidence="5 7" key="1">
    <citation type="submission" date="2016-06" db="EMBL/GenBank/DDBJ databases">
        <title>Draft genome sequence of Pseudomonas sp. S1E40, a novel strain antagonistic activity to fungal plant pathogen.</title>
        <authorList>
            <person name="Tambong J.T."/>
            <person name="Tchagang C."/>
            <person name="Xu R."/>
        </authorList>
    </citation>
    <scope>NUCLEOTIDE SEQUENCE [LARGE SCALE GENOMIC DNA]</scope>
    <source>
        <strain evidence="5 7">S1E40</strain>
    </source>
</reference>
<dbReference type="EMBL" id="MAUE01000045">
    <property type="protein sequence ID" value="OCW19633.1"/>
    <property type="molecule type" value="Genomic_DNA"/>
</dbReference>
<feature type="domain" description="HTH araC/xylS-type" evidence="4">
    <location>
        <begin position="183"/>
        <end position="281"/>
    </location>
</feature>
<dbReference type="SUPFAM" id="SSF51182">
    <property type="entry name" value="RmlC-like cupins"/>
    <property type="match status" value="1"/>
</dbReference>
<name>A0A2T4GAR3_9PSED</name>
<dbReference type="PROSITE" id="PS01124">
    <property type="entry name" value="HTH_ARAC_FAMILY_2"/>
    <property type="match status" value="1"/>
</dbReference>
<dbReference type="EMBL" id="PYWW01000005">
    <property type="protein sequence ID" value="PTC32647.1"/>
    <property type="molecule type" value="Genomic_DNA"/>
</dbReference>
<evidence type="ECO:0000256" key="1">
    <source>
        <dbReference type="ARBA" id="ARBA00023015"/>
    </source>
</evidence>
<evidence type="ECO:0000256" key="3">
    <source>
        <dbReference type="ARBA" id="ARBA00023163"/>
    </source>
</evidence>
<dbReference type="Gene3D" id="1.10.10.60">
    <property type="entry name" value="Homeodomain-like"/>
    <property type="match status" value="2"/>
</dbReference>
<comment type="caution">
    <text evidence="6">The sequence shown here is derived from an EMBL/GenBank/DDBJ whole genome shotgun (WGS) entry which is preliminary data.</text>
</comment>
<evidence type="ECO:0000256" key="2">
    <source>
        <dbReference type="ARBA" id="ARBA00023125"/>
    </source>
</evidence>
<evidence type="ECO:0000259" key="4">
    <source>
        <dbReference type="PROSITE" id="PS01124"/>
    </source>
</evidence>
<dbReference type="InterPro" id="IPR011051">
    <property type="entry name" value="RmlC_Cupin_sf"/>
</dbReference>
<dbReference type="PANTHER" id="PTHR43280">
    <property type="entry name" value="ARAC-FAMILY TRANSCRIPTIONAL REGULATOR"/>
    <property type="match status" value="1"/>
</dbReference>
<keyword evidence="2" id="KW-0238">DNA-binding</keyword>
<sequence length="287" mass="32302">MRASFEKIPTEANTSWTLLNRRLPEAIPFEWHHHPEYELTLTLNSRGHRYISNDVALYDDGDLVLVGPNVPHSWSSAERIDPTQPHVALVIWFSEAWAESLVRLFPEMAPTRALLAAAQQALSFSDSTSRVLRPVIEAMVEQDASQRLISLLTVLNLLSRDVAAQRIAVENAAPQVIEDPRIRRVLDYLHAHYAQPVGIPQLAQMACVSVSALHRMFRKHTRCTALDYIVRLRIGHACALLMQGNLAVSAIAEQVGYVSQALFNRQFKALKGLTPSQFRAQHGHHFQ</sequence>
<dbReference type="PROSITE" id="PS00041">
    <property type="entry name" value="HTH_ARAC_FAMILY_1"/>
    <property type="match status" value="1"/>
</dbReference>
<keyword evidence="3" id="KW-0804">Transcription</keyword>
<accession>A0A2T4GAR3</accession>
<dbReference type="Proteomes" id="UP000095081">
    <property type="component" value="Unassembled WGS sequence"/>
</dbReference>
<dbReference type="SUPFAM" id="SSF46689">
    <property type="entry name" value="Homeodomain-like"/>
    <property type="match status" value="2"/>
</dbReference>
<dbReference type="GO" id="GO:0043565">
    <property type="term" value="F:sequence-specific DNA binding"/>
    <property type="evidence" value="ECO:0007669"/>
    <property type="project" value="InterPro"/>
</dbReference>
<dbReference type="InterPro" id="IPR018062">
    <property type="entry name" value="HTH_AraC-typ_CS"/>
</dbReference>
<dbReference type="PRINTS" id="PR00032">
    <property type="entry name" value="HTHARAC"/>
</dbReference>
<dbReference type="PANTHER" id="PTHR43280:SF27">
    <property type="entry name" value="TRANSCRIPTIONAL REGULATOR MTLR"/>
    <property type="match status" value="1"/>
</dbReference>
<dbReference type="Proteomes" id="UP000240571">
    <property type="component" value="Unassembled WGS sequence"/>
</dbReference>
<dbReference type="InterPro" id="IPR020449">
    <property type="entry name" value="Tscrpt_reg_AraC-type_HTH"/>
</dbReference>
<dbReference type="RefSeq" id="WP_065909199.1">
    <property type="nucleotide sequence ID" value="NZ_MAUE01000045.1"/>
</dbReference>
<dbReference type="AlphaFoldDB" id="A0A2T4GAR3"/>
<evidence type="ECO:0000313" key="6">
    <source>
        <dbReference type="EMBL" id="PTC32647.1"/>
    </source>
</evidence>
<reference evidence="6 8" key="2">
    <citation type="submission" date="2018-03" db="EMBL/GenBank/DDBJ databases">
        <title>Diversity of bacteria associated with corn roots inoculated with woodland soils in Canada, and Description of Pseudomonas aylmerense sp. nov.</title>
        <authorList>
            <person name="Tambong J.T."/>
            <person name="Xu R."/>
            <person name="Tchagang C."/>
        </authorList>
    </citation>
    <scope>NUCLEOTIDE SEQUENCE [LARGE SCALE GENOMIC DNA]</scope>
    <source>
        <strain evidence="6 8">S1E44</strain>
    </source>
</reference>
<dbReference type="InterPro" id="IPR018060">
    <property type="entry name" value="HTH_AraC"/>
</dbReference>
<dbReference type="SMART" id="SM00342">
    <property type="entry name" value="HTH_ARAC"/>
    <property type="match status" value="1"/>
</dbReference>
<dbReference type="OrthoDB" id="9803764at2"/>
<evidence type="ECO:0000313" key="7">
    <source>
        <dbReference type="Proteomes" id="UP000095081"/>
    </source>
</evidence>
<dbReference type="GO" id="GO:0003700">
    <property type="term" value="F:DNA-binding transcription factor activity"/>
    <property type="evidence" value="ECO:0007669"/>
    <property type="project" value="InterPro"/>
</dbReference>